<keyword evidence="11" id="KW-1185">Reference proteome</keyword>
<evidence type="ECO:0000256" key="5">
    <source>
        <dbReference type="ARBA" id="ARBA00022801"/>
    </source>
</evidence>
<dbReference type="PROSITE" id="PS00708">
    <property type="entry name" value="PRO_ENDOPEP_SER"/>
    <property type="match status" value="1"/>
</dbReference>
<dbReference type="GO" id="GO:0070012">
    <property type="term" value="F:oligopeptidase activity"/>
    <property type="evidence" value="ECO:0007669"/>
    <property type="project" value="TreeGrafter"/>
</dbReference>
<dbReference type="EC" id="3.4.21.26" evidence="3"/>
<accession>A0A1Z4GPD8</accession>
<keyword evidence="7" id="KW-0812">Transmembrane</keyword>
<evidence type="ECO:0000256" key="4">
    <source>
        <dbReference type="ARBA" id="ARBA00022670"/>
    </source>
</evidence>
<dbReference type="InterPro" id="IPR001375">
    <property type="entry name" value="Peptidase_S9_cat"/>
</dbReference>
<name>A0A1Z4GPD8_9CYAN</name>
<evidence type="ECO:0000313" key="11">
    <source>
        <dbReference type="Proteomes" id="UP000218287"/>
    </source>
</evidence>
<dbReference type="Pfam" id="PF02897">
    <property type="entry name" value="Peptidase_S9_N"/>
    <property type="match status" value="1"/>
</dbReference>
<evidence type="ECO:0000256" key="7">
    <source>
        <dbReference type="SAM" id="Phobius"/>
    </source>
</evidence>
<dbReference type="InterPro" id="IPR002470">
    <property type="entry name" value="Peptidase_S9A"/>
</dbReference>
<dbReference type="FunFam" id="2.130.10.120:FF:000001">
    <property type="entry name" value="Prolyl endopeptidase"/>
    <property type="match status" value="1"/>
</dbReference>
<dbReference type="PANTHER" id="PTHR42881">
    <property type="entry name" value="PROLYL ENDOPEPTIDASE"/>
    <property type="match status" value="1"/>
</dbReference>
<keyword evidence="4" id="KW-0645">Protease</keyword>
<sequence>MMKLLANIVRFFVIFFTTVCVSYWVVNPGILPLALASYHKAENSDYHVQRRIVSPTMSTAKQITYPNTHKSEQVDDYHGTLVTDPYRWLENPDSEETKAWIAAQNKITFGFLGEIPARDKIKQRLTKLWDYEKYGIPFKEGESLGDGSSDRYFYFKNDGLQNQSVLYTLKTLDSEPQVLLDPNKLSADGTVALSGLSISNDGKLLAYGLSTSGSDWQEWKVRDVATGKDLADHLQWIKFSGASWTTDNQGFFYSRYNEPNSKTQLEDVNYYQKLYYHKLGTPQSEDILIYQRPDQKEWGFGGGVTEDGQYLIISVWLGTDSRNLVFYKDLTNPQAEVVELINEFEADYSFIDHDDSIFYFRTDLNAPRGKVIAIDIKKPEKSAWQEIIRQNEATLEGVNILNNQFVADYLQDARSQIKIFDLKGALVREVELPGVGSVGGFGGKRHDTETFYSFTSFTTPGAIYRYDMVTGKSQLFRQPKVDFKPDDYETKQIFYHSKDGTKVPMFITHKKGIKLDGNNPTFLYAYGGFNISLTPTFSVSTLVWMEMGGVYAMPNLRGGGEYGEEWHQAGMKEKKQNVFDDFIAAAEWLIANKYTKTGKLAIAGGSNGGLLVGACMTQRPDLFGAALPAVGVMDMLRFHKFTIGWAWTAEYGSPDNAEDFKTLYAYSPLHNLKANTAYPATLITTADHDDRVVPAHSFKFAAALQAAHQGDAPVLIRIETKAGHGAGKPTTKIIEEAADKWAFLVRVLDIKI</sequence>
<dbReference type="Pfam" id="PF00326">
    <property type="entry name" value="Peptidase_S9"/>
    <property type="match status" value="1"/>
</dbReference>
<comment type="catalytic activity">
    <reaction evidence="1">
        <text>Hydrolysis of Pro-|-Xaa &gt;&gt; Ala-|-Xaa in oligopeptides.</text>
        <dbReference type="EC" id="3.4.21.26"/>
    </reaction>
</comment>
<dbReference type="InterPro" id="IPR051167">
    <property type="entry name" value="Prolyl_oligopep/macrocyclase"/>
</dbReference>
<dbReference type="SUPFAM" id="SSF53474">
    <property type="entry name" value="alpha/beta-Hydrolases"/>
    <property type="match status" value="1"/>
</dbReference>
<dbReference type="InterPro" id="IPR002471">
    <property type="entry name" value="Pept_S9_AS"/>
</dbReference>
<dbReference type="SUPFAM" id="SSF50993">
    <property type="entry name" value="Peptidase/esterase 'gauge' domain"/>
    <property type="match status" value="1"/>
</dbReference>
<protein>
    <recommendedName>
        <fullName evidence="3">prolyl oligopeptidase</fullName>
        <ecNumber evidence="3">3.4.21.26</ecNumber>
    </recommendedName>
</protein>
<evidence type="ECO:0000256" key="6">
    <source>
        <dbReference type="ARBA" id="ARBA00022825"/>
    </source>
</evidence>
<dbReference type="AlphaFoldDB" id="A0A1Z4GPD8"/>
<dbReference type="EMBL" id="AP018174">
    <property type="protein sequence ID" value="BAY19395.1"/>
    <property type="molecule type" value="Genomic_DNA"/>
</dbReference>
<evidence type="ECO:0000313" key="10">
    <source>
        <dbReference type="EMBL" id="BAY19395.1"/>
    </source>
</evidence>
<organism evidence="10 11">
    <name type="scientific">Anabaenopsis circularis NIES-21</name>
    <dbReference type="NCBI Taxonomy" id="1085406"/>
    <lineage>
        <taxon>Bacteria</taxon>
        <taxon>Bacillati</taxon>
        <taxon>Cyanobacteriota</taxon>
        <taxon>Cyanophyceae</taxon>
        <taxon>Nostocales</taxon>
        <taxon>Nodulariaceae</taxon>
        <taxon>Anabaenopsis</taxon>
    </lineage>
</organism>
<dbReference type="GO" id="GO:0004252">
    <property type="term" value="F:serine-type endopeptidase activity"/>
    <property type="evidence" value="ECO:0007669"/>
    <property type="project" value="UniProtKB-EC"/>
</dbReference>
<dbReference type="InterPro" id="IPR029058">
    <property type="entry name" value="AB_hydrolase_fold"/>
</dbReference>
<gene>
    <name evidence="10" type="ORF">NIES21_52570</name>
</gene>
<keyword evidence="7" id="KW-0472">Membrane</keyword>
<comment type="similarity">
    <text evidence="2">Belongs to the peptidase S9A family.</text>
</comment>
<dbReference type="GO" id="GO:0006508">
    <property type="term" value="P:proteolysis"/>
    <property type="evidence" value="ECO:0007669"/>
    <property type="project" value="UniProtKB-KW"/>
</dbReference>
<evidence type="ECO:0000256" key="3">
    <source>
        <dbReference type="ARBA" id="ARBA00011897"/>
    </source>
</evidence>
<keyword evidence="7" id="KW-1133">Transmembrane helix</keyword>
<dbReference type="Gene3D" id="3.40.50.1820">
    <property type="entry name" value="alpha/beta hydrolase"/>
    <property type="match status" value="1"/>
</dbReference>
<feature type="transmembrane region" description="Helical" evidence="7">
    <location>
        <begin position="7"/>
        <end position="26"/>
    </location>
</feature>
<dbReference type="PANTHER" id="PTHR42881:SF2">
    <property type="entry name" value="PROLYL ENDOPEPTIDASE"/>
    <property type="match status" value="1"/>
</dbReference>
<proteinExistence type="inferred from homology"/>
<feature type="domain" description="Peptidase S9A N-terminal" evidence="9">
    <location>
        <begin position="66"/>
        <end position="478"/>
    </location>
</feature>
<evidence type="ECO:0000256" key="2">
    <source>
        <dbReference type="ARBA" id="ARBA00005228"/>
    </source>
</evidence>
<feature type="domain" description="Peptidase S9 prolyl oligopeptidase catalytic" evidence="8">
    <location>
        <begin position="536"/>
        <end position="749"/>
    </location>
</feature>
<evidence type="ECO:0000259" key="9">
    <source>
        <dbReference type="Pfam" id="PF02897"/>
    </source>
</evidence>
<dbReference type="InterPro" id="IPR023302">
    <property type="entry name" value="Pept_S9A_N"/>
</dbReference>
<dbReference type="Proteomes" id="UP000218287">
    <property type="component" value="Chromosome"/>
</dbReference>
<dbReference type="Gene3D" id="2.130.10.120">
    <property type="entry name" value="Prolyl oligopeptidase, N-terminal domain"/>
    <property type="match status" value="1"/>
</dbReference>
<evidence type="ECO:0000259" key="8">
    <source>
        <dbReference type="Pfam" id="PF00326"/>
    </source>
</evidence>
<evidence type="ECO:0000256" key="1">
    <source>
        <dbReference type="ARBA" id="ARBA00001070"/>
    </source>
</evidence>
<dbReference type="GO" id="GO:0005829">
    <property type="term" value="C:cytosol"/>
    <property type="evidence" value="ECO:0007669"/>
    <property type="project" value="TreeGrafter"/>
</dbReference>
<reference evidence="10 11" key="1">
    <citation type="submission" date="2017-06" db="EMBL/GenBank/DDBJ databases">
        <title>Genome sequencing of cyanobaciteial culture collection at National Institute for Environmental Studies (NIES).</title>
        <authorList>
            <person name="Hirose Y."/>
            <person name="Shimura Y."/>
            <person name="Fujisawa T."/>
            <person name="Nakamura Y."/>
            <person name="Kawachi M."/>
        </authorList>
    </citation>
    <scope>NUCLEOTIDE SEQUENCE [LARGE SCALE GENOMIC DNA]</scope>
    <source>
        <strain evidence="10 11">NIES-21</strain>
    </source>
</reference>
<dbReference type="FunFam" id="3.40.50.1820:FF:000005">
    <property type="entry name" value="Prolyl endopeptidase"/>
    <property type="match status" value="1"/>
</dbReference>
<keyword evidence="5" id="KW-0378">Hydrolase</keyword>
<dbReference type="PRINTS" id="PR00862">
    <property type="entry name" value="PROLIGOPTASE"/>
</dbReference>
<keyword evidence="6" id="KW-0720">Serine protease</keyword>